<dbReference type="PANTHER" id="PTHR31223">
    <property type="entry name" value="LOG FAMILY PROTEIN YJL055W"/>
    <property type="match status" value="1"/>
</dbReference>
<dbReference type="RefSeq" id="WP_098074485.1">
    <property type="nucleotide sequence ID" value="NZ_PDEQ01000002.1"/>
</dbReference>
<keyword evidence="3" id="KW-0203">Cytokinin biosynthesis</keyword>
<evidence type="ECO:0000256" key="3">
    <source>
        <dbReference type="RuleBase" id="RU363015"/>
    </source>
</evidence>
<accession>A0A2A8D0H5</accession>
<dbReference type="OrthoDB" id="9801098at2"/>
<dbReference type="GO" id="GO:0005829">
    <property type="term" value="C:cytosol"/>
    <property type="evidence" value="ECO:0007669"/>
    <property type="project" value="TreeGrafter"/>
</dbReference>
<reference evidence="4 5" key="1">
    <citation type="submission" date="2017-10" db="EMBL/GenBank/DDBJ databases">
        <title>Draft genome of Longibacter Salinarum.</title>
        <authorList>
            <person name="Goh K.M."/>
            <person name="Shamsir M.S."/>
            <person name="Lim S.W."/>
        </authorList>
    </citation>
    <scope>NUCLEOTIDE SEQUENCE [LARGE SCALE GENOMIC DNA]</scope>
    <source>
        <strain evidence="4 5">KCTC 52045</strain>
    </source>
</reference>
<dbReference type="EMBL" id="PDEQ01000002">
    <property type="protein sequence ID" value="PEN14307.1"/>
    <property type="molecule type" value="Genomic_DNA"/>
</dbReference>
<name>A0A2A8D0H5_9BACT</name>
<dbReference type="Pfam" id="PF03641">
    <property type="entry name" value="Lysine_decarbox"/>
    <property type="match status" value="1"/>
</dbReference>
<comment type="similarity">
    <text evidence="2 3">Belongs to the LOG family.</text>
</comment>
<proteinExistence type="inferred from homology"/>
<sequence>MPHIGVFCSSSNAIDSSYPPIAETLGAGIAHLGYTFVYGGGDVGLMGAAARSATENGGSVVGVIPRKLESREGLYTLADELIITDTMSERKQTIYDRSDAFVVLPGGYGTLEEFMEILTLRNLGYHGHPIILVNTDGFYDTLIQFFDELFDKHFARERAEEVVHIVPSAEKALELLASLD</sequence>
<dbReference type="Gene3D" id="3.40.50.450">
    <property type="match status" value="1"/>
</dbReference>
<evidence type="ECO:0000313" key="4">
    <source>
        <dbReference type="EMBL" id="PEN14307.1"/>
    </source>
</evidence>
<gene>
    <name evidence="4" type="ORF">CRI94_04520</name>
</gene>
<comment type="catalytic activity">
    <reaction evidence="1">
        <text>AMP + H2O = D-ribose 5-phosphate + adenine</text>
        <dbReference type="Rhea" id="RHEA:20129"/>
        <dbReference type="ChEBI" id="CHEBI:15377"/>
        <dbReference type="ChEBI" id="CHEBI:16708"/>
        <dbReference type="ChEBI" id="CHEBI:78346"/>
        <dbReference type="ChEBI" id="CHEBI:456215"/>
        <dbReference type="EC" id="3.2.2.4"/>
    </reaction>
</comment>
<protein>
    <recommendedName>
        <fullName evidence="3">Cytokinin riboside 5'-monophosphate phosphoribohydrolase</fullName>
        <ecNumber evidence="3">3.2.2.n1</ecNumber>
    </recommendedName>
</protein>
<evidence type="ECO:0000256" key="1">
    <source>
        <dbReference type="ARBA" id="ARBA00000274"/>
    </source>
</evidence>
<dbReference type="InterPro" id="IPR031100">
    <property type="entry name" value="LOG_fam"/>
</dbReference>
<dbReference type="PANTHER" id="PTHR31223:SF70">
    <property type="entry name" value="LOG FAMILY PROTEIN YJL055W"/>
    <property type="match status" value="1"/>
</dbReference>
<dbReference type="NCBIfam" id="TIGR00730">
    <property type="entry name" value="Rossman fold protein, TIGR00730 family"/>
    <property type="match status" value="1"/>
</dbReference>
<organism evidence="4 5">
    <name type="scientific">Longibacter salinarum</name>
    <dbReference type="NCBI Taxonomy" id="1850348"/>
    <lineage>
        <taxon>Bacteria</taxon>
        <taxon>Pseudomonadati</taxon>
        <taxon>Rhodothermota</taxon>
        <taxon>Rhodothermia</taxon>
        <taxon>Rhodothermales</taxon>
        <taxon>Salisaetaceae</taxon>
        <taxon>Longibacter</taxon>
    </lineage>
</organism>
<dbReference type="SUPFAM" id="SSF102405">
    <property type="entry name" value="MCP/YpsA-like"/>
    <property type="match status" value="1"/>
</dbReference>
<dbReference type="AlphaFoldDB" id="A0A2A8D0H5"/>
<dbReference type="Proteomes" id="UP000220102">
    <property type="component" value="Unassembled WGS sequence"/>
</dbReference>
<comment type="caution">
    <text evidence="4">The sequence shown here is derived from an EMBL/GenBank/DDBJ whole genome shotgun (WGS) entry which is preliminary data.</text>
</comment>
<keyword evidence="3" id="KW-0378">Hydrolase</keyword>
<dbReference type="EC" id="3.2.2.n1" evidence="3"/>
<dbReference type="GO" id="GO:0008714">
    <property type="term" value="F:AMP nucleosidase activity"/>
    <property type="evidence" value="ECO:0007669"/>
    <property type="project" value="UniProtKB-EC"/>
</dbReference>
<keyword evidence="5" id="KW-1185">Reference proteome</keyword>
<evidence type="ECO:0000256" key="2">
    <source>
        <dbReference type="ARBA" id="ARBA00006763"/>
    </source>
</evidence>
<dbReference type="InterPro" id="IPR005269">
    <property type="entry name" value="LOG"/>
</dbReference>
<dbReference type="GO" id="GO:0009691">
    <property type="term" value="P:cytokinin biosynthetic process"/>
    <property type="evidence" value="ECO:0007669"/>
    <property type="project" value="UniProtKB-UniRule"/>
</dbReference>
<evidence type="ECO:0000313" key="5">
    <source>
        <dbReference type="Proteomes" id="UP000220102"/>
    </source>
</evidence>